<evidence type="ECO:0000256" key="2">
    <source>
        <dbReference type="PIRSR" id="PIRSR016184-1"/>
    </source>
</evidence>
<organism evidence="3 4">
    <name type="scientific">Sneathiella chungangensis</name>
    <dbReference type="NCBI Taxonomy" id="1418234"/>
    <lineage>
        <taxon>Bacteria</taxon>
        <taxon>Pseudomonadati</taxon>
        <taxon>Pseudomonadota</taxon>
        <taxon>Alphaproteobacteria</taxon>
        <taxon>Sneathiellales</taxon>
        <taxon>Sneathiellaceae</taxon>
        <taxon>Sneathiella</taxon>
    </lineage>
</organism>
<evidence type="ECO:0000313" key="4">
    <source>
        <dbReference type="Proteomes" id="UP000445696"/>
    </source>
</evidence>
<dbReference type="RefSeq" id="WP_161338724.1">
    <property type="nucleotide sequence ID" value="NZ_JBHSDG010000005.1"/>
</dbReference>
<sequence>MRKRRFIECDVFTSTPTKGNGLAVVLDGEGLTRQQMQDFAAWTNFAETTFLAPADDPRADYHLHIYTPKREMLFAGHPTLGSCAAWLHAGGQPKAPGTVRQKCGVGIVEIDITGAVPAFIAPPTKIAPMPEESFRAIAARLSLDPATVVRTAVLENGPVWQAIELQSAADVLAIDGTGLRYPEFVGIGLIGAHEDAAECDYEVRMLAPSSGMDEDPITGSLNAALAHWLKSQQRLRAGLVHAQGTRIGRAGRVHIREDARGILIGGETQIMIEGTLTL</sequence>
<comment type="caution">
    <text evidence="3">The sequence shown here is derived from an EMBL/GenBank/DDBJ whole genome shotgun (WGS) entry which is preliminary data.</text>
</comment>
<dbReference type="PIRSF" id="PIRSF016184">
    <property type="entry name" value="PhzC_PhzF"/>
    <property type="match status" value="1"/>
</dbReference>
<dbReference type="Proteomes" id="UP000445696">
    <property type="component" value="Unassembled WGS sequence"/>
</dbReference>
<keyword evidence="4" id="KW-1185">Reference proteome</keyword>
<evidence type="ECO:0000313" key="3">
    <source>
        <dbReference type="EMBL" id="MZR22272.1"/>
    </source>
</evidence>
<dbReference type="NCBIfam" id="TIGR00654">
    <property type="entry name" value="PhzF_family"/>
    <property type="match status" value="1"/>
</dbReference>
<dbReference type="Gene3D" id="3.10.310.10">
    <property type="entry name" value="Diaminopimelate Epimerase, Chain A, domain 1"/>
    <property type="match status" value="2"/>
</dbReference>
<dbReference type="EMBL" id="WTVA01000003">
    <property type="protein sequence ID" value="MZR22272.1"/>
    <property type="molecule type" value="Genomic_DNA"/>
</dbReference>
<gene>
    <name evidence="3" type="ORF">GQF03_08015</name>
</gene>
<dbReference type="OrthoDB" id="9788221at2"/>
<protein>
    <submittedName>
        <fullName evidence="3">PhzF family phenazine biosynthesis isomerase</fullName>
    </submittedName>
</protein>
<feature type="active site" evidence="2">
    <location>
        <position position="47"/>
    </location>
</feature>
<dbReference type="PANTHER" id="PTHR13774:SF32">
    <property type="entry name" value="ANTISENSE-ENHANCING SEQUENCE 1"/>
    <property type="match status" value="1"/>
</dbReference>
<evidence type="ECO:0000256" key="1">
    <source>
        <dbReference type="ARBA" id="ARBA00008270"/>
    </source>
</evidence>
<comment type="similarity">
    <text evidence="1">Belongs to the PhzF family.</text>
</comment>
<dbReference type="GO" id="GO:0016853">
    <property type="term" value="F:isomerase activity"/>
    <property type="evidence" value="ECO:0007669"/>
    <property type="project" value="UniProtKB-KW"/>
</dbReference>
<name>A0A845MF51_9PROT</name>
<keyword evidence="3" id="KW-0413">Isomerase</keyword>
<proteinExistence type="inferred from homology"/>
<dbReference type="PANTHER" id="PTHR13774">
    <property type="entry name" value="PHENAZINE BIOSYNTHESIS PROTEIN"/>
    <property type="match status" value="1"/>
</dbReference>
<accession>A0A845MF51</accession>
<dbReference type="AlphaFoldDB" id="A0A845MF51"/>
<dbReference type="InterPro" id="IPR003719">
    <property type="entry name" value="Phenazine_PhzF-like"/>
</dbReference>
<reference evidence="3 4" key="1">
    <citation type="journal article" date="2014" name="Int. J. Syst. Evol. Microbiol.">
        <title>Sneathiella chungangensis sp. nov., isolated from a marine sand, and emended description of the genus Sneathiella.</title>
        <authorList>
            <person name="Siamphan C."/>
            <person name="Kim H."/>
            <person name="Lee J.S."/>
            <person name="Kim W."/>
        </authorList>
    </citation>
    <scope>NUCLEOTIDE SEQUENCE [LARGE SCALE GENOMIC DNA]</scope>
    <source>
        <strain evidence="3 4">KCTC 32476</strain>
    </source>
</reference>
<dbReference type="SUPFAM" id="SSF54506">
    <property type="entry name" value="Diaminopimelate epimerase-like"/>
    <property type="match status" value="1"/>
</dbReference>
<dbReference type="Pfam" id="PF02567">
    <property type="entry name" value="PhzC-PhzF"/>
    <property type="match status" value="1"/>
</dbReference>
<dbReference type="GO" id="GO:0005737">
    <property type="term" value="C:cytoplasm"/>
    <property type="evidence" value="ECO:0007669"/>
    <property type="project" value="TreeGrafter"/>
</dbReference>